<dbReference type="Pfam" id="PF00892">
    <property type="entry name" value="EamA"/>
    <property type="match status" value="2"/>
</dbReference>
<reference evidence="7 8" key="1">
    <citation type="submission" date="2015-12" db="EMBL/GenBank/DDBJ databases">
        <authorList>
            <person name="Shamseldin A."/>
            <person name="Moawad H."/>
            <person name="Abd El-Rahim W.M."/>
            <person name="Sadowsky M.J."/>
        </authorList>
    </citation>
    <scope>NUCLEOTIDE SEQUENCE [LARGE SCALE GENOMIC DNA]</scope>
    <source>
        <strain evidence="7 8">SM2</strain>
    </source>
</reference>
<evidence type="ECO:0000256" key="1">
    <source>
        <dbReference type="ARBA" id="ARBA00004141"/>
    </source>
</evidence>
<feature type="transmembrane region" description="Helical" evidence="5">
    <location>
        <begin position="244"/>
        <end position="260"/>
    </location>
</feature>
<dbReference type="STRING" id="1470434.AZF00_15980"/>
<gene>
    <name evidence="7" type="ORF">AZF00_15980</name>
</gene>
<feature type="transmembrane region" description="Helical" evidence="5">
    <location>
        <begin position="210"/>
        <end position="232"/>
    </location>
</feature>
<dbReference type="PANTHER" id="PTHR22911:SF6">
    <property type="entry name" value="SOLUTE CARRIER FAMILY 35 MEMBER G1"/>
    <property type="match status" value="1"/>
</dbReference>
<keyword evidence="3 5" id="KW-1133">Transmembrane helix</keyword>
<feature type="transmembrane region" description="Helical" evidence="5">
    <location>
        <begin position="154"/>
        <end position="172"/>
    </location>
</feature>
<feature type="domain" description="EamA" evidence="6">
    <location>
        <begin position="13"/>
        <end position="144"/>
    </location>
</feature>
<evidence type="ECO:0000256" key="3">
    <source>
        <dbReference type="ARBA" id="ARBA00022989"/>
    </source>
</evidence>
<accession>A0A127M941</accession>
<evidence type="ECO:0000256" key="2">
    <source>
        <dbReference type="ARBA" id="ARBA00022692"/>
    </source>
</evidence>
<sequence>MITVSTPKKQLLTGLALSLLTVLLSSTVAAVGKHVSQEVHVSAIVMVQYGLSFLFALPSIMRAGRGSLVTRRPGLHLVRGVSGCACFYLFYLALSHISLVEATLLRASAPLMVPVVILLWFKQRVGRHAWPPLLIGFIGVVLVLKPGFAGFSVWHVLALLSALGLAVSMISTRELMQGEPQNRILFYYFLISVIVSLPFFLFHYQPIPLSAWPGLVYMGVVIYLGFVLYTLAYRYISASVSAPISYFAVVFSGVIDWLIWDHIPDHLTLVGIICVVLGGVLVLRSPPEPTSTDTAGLKAR</sequence>
<keyword evidence="2 5" id="KW-0812">Transmembrane</keyword>
<dbReference type="Proteomes" id="UP000074119">
    <property type="component" value="Chromosome"/>
</dbReference>
<dbReference type="GO" id="GO:0016020">
    <property type="term" value="C:membrane"/>
    <property type="evidence" value="ECO:0007669"/>
    <property type="project" value="UniProtKB-SubCell"/>
</dbReference>
<protein>
    <submittedName>
        <fullName evidence="7">Multidrug DMT transporter permease</fullName>
    </submittedName>
</protein>
<dbReference type="KEGG" id="zal:AZF00_15980"/>
<keyword evidence="4 5" id="KW-0472">Membrane</keyword>
<feature type="transmembrane region" description="Helical" evidence="5">
    <location>
        <begin position="128"/>
        <end position="148"/>
    </location>
</feature>
<evidence type="ECO:0000256" key="4">
    <source>
        <dbReference type="ARBA" id="ARBA00023136"/>
    </source>
</evidence>
<evidence type="ECO:0000313" key="7">
    <source>
        <dbReference type="EMBL" id="AMO69705.1"/>
    </source>
</evidence>
<organism evidence="7 8">
    <name type="scientific">Zhongshania aliphaticivorans</name>
    <dbReference type="NCBI Taxonomy" id="1470434"/>
    <lineage>
        <taxon>Bacteria</taxon>
        <taxon>Pseudomonadati</taxon>
        <taxon>Pseudomonadota</taxon>
        <taxon>Gammaproteobacteria</taxon>
        <taxon>Cellvibrionales</taxon>
        <taxon>Spongiibacteraceae</taxon>
        <taxon>Zhongshania</taxon>
    </lineage>
</organism>
<feature type="transmembrane region" description="Helical" evidence="5">
    <location>
        <begin position="39"/>
        <end position="57"/>
    </location>
</feature>
<dbReference type="InterPro" id="IPR000620">
    <property type="entry name" value="EamA_dom"/>
</dbReference>
<dbReference type="InterPro" id="IPR037185">
    <property type="entry name" value="EmrE-like"/>
</dbReference>
<comment type="subcellular location">
    <subcellularLocation>
        <location evidence="1">Membrane</location>
        <topology evidence="1">Multi-pass membrane protein</topology>
    </subcellularLocation>
</comment>
<feature type="transmembrane region" description="Helical" evidence="5">
    <location>
        <begin position="266"/>
        <end position="283"/>
    </location>
</feature>
<dbReference type="AlphaFoldDB" id="A0A127M941"/>
<feature type="transmembrane region" description="Helical" evidence="5">
    <location>
        <begin position="77"/>
        <end position="97"/>
    </location>
</feature>
<evidence type="ECO:0000259" key="6">
    <source>
        <dbReference type="Pfam" id="PF00892"/>
    </source>
</evidence>
<name>A0A127M941_9GAMM</name>
<feature type="transmembrane region" description="Helical" evidence="5">
    <location>
        <begin position="103"/>
        <end position="121"/>
    </location>
</feature>
<dbReference type="SUPFAM" id="SSF103481">
    <property type="entry name" value="Multidrug resistance efflux transporter EmrE"/>
    <property type="match status" value="2"/>
</dbReference>
<dbReference type="RefSeq" id="WP_008252103.1">
    <property type="nucleotide sequence ID" value="NZ_CP014544.1"/>
</dbReference>
<dbReference type="Gene3D" id="1.10.3730.20">
    <property type="match status" value="1"/>
</dbReference>
<dbReference type="PANTHER" id="PTHR22911">
    <property type="entry name" value="ACYL-MALONYL CONDENSING ENZYME-RELATED"/>
    <property type="match status" value="1"/>
</dbReference>
<evidence type="ECO:0000256" key="5">
    <source>
        <dbReference type="SAM" id="Phobius"/>
    </source>
</evidence>
<proteinExistence type="predicted"/>
<dbReference type="EMBL" id="CP014544">
    <property type="protein sequence ID" value="AMO69705.1"/>
    <property type="molecule type" value="Genomic_DNA"/>
</dbReference>
<evidence type="ECO:0000313" key="8">
    <source>
        <dbReference type="Proteomes" id="UP000074119"/>
    </source>
</evidence>
<feature type="transmembrane region" description="Helical" evidence="5">
    <location>
        <begin position="184"/>
        <end position="204"/>
    </location>
</feature>
<feature type="domain" description="EamA" evidence="6">
    <location>
        <begin position="154"/>
        <end position="283"/>
    </location>
</feature>